<dbReference type="PANTHER" id="PTHR11240:SF22">
    <property type="entry name" value="RIBONUCLEASE T2"/>
    <property type="match status" value="1"/>
</dbReference>
<gene>
    <name evidence="4" type="ORF">ICI42_14010</name>
</gene>
<dbReference type="InterPro" id="IPR001568">
    <property type="entry name" value="RNase_T2-like"/>
</dbReference>
<organism evidence="4 5">
    <name type="scientific">Oryzicola mucosus</name>
    <dbReference type="NCBI Taxonomy" id="2767425"/>
    <lineage>
        <taxon>Bacteria</taxon>
        <taxon>Pseudomonadati</taxon>
        <taxon>Pseudomonadota</taxon>
        <taxon>Alphaproteobacteria</taxon>
        <taxon>Hyphomicrobiales</taxon>
        <taxon>Phyllobacteriaceae</taxon>
        <taxon>Oryzicola</taxon>
    </lineage>
</organism>
<evidence type="ECO:0000256" key="2">
    <source>
        <dbReference type="RuleBase" id="RU004328"/>
    </source>
</evidence>
<reference evidence="4" key="1">
    <citation type="submission" date="2020-09" db="EMBL/GenBank/DDBJ databases">
        <title>Genome seq and assembly of Tianweitania sp.</title>
        <authorList>
            <person name="Chhetri G."/>
        </authorList>
    </citation>
    <scope>NUCLEOTIDE SEQUENCE</scope>
    <source>
        <strain evidence="4">Rool2</strain>
    </source>
</reference>
<dbReference type="GO" id="GO:0003723">
    <property type="term" value="F:RNA binding"/>
    <property type="evidence" value="ECO:0007669"/>
    <property type="project" value="InterPro"/>
</dbReference>
<dbReference type="SUPFAM" id="SSF55895">
    <property type="entry name" value="Ribonuclease Rh-like"/>
    <property type="match status" value="1"/>
</dbReference>
<keyword evidence="5" id="KW-1185">Reference proteome</keyword>
<dbReference type="AlphaFoldDB" id="A0A8J6PX41"/>
<dbReference type="PANTHER" id="PTHR11240">
    <property type="entry name" value="RIBONUCLEASE T2"/>
    <property type="match status" value="1"/>
</dbReference>
<accession>A0A8J6PX41</accession>
<proteinExistence type="inferred from homology"/>
<dbReference type="GO" id="GO:0033897">
    <property type="term" value="F:ribonuclease T2 activity"/>
    <property type="evidence" value="ECO:0007669"/>
    <property type="project" value="InterPro"/>
</dbReference>
<dbReference type="CDD" id="cd01062">
    <property type="entry name" value="RNase_T2_prok"/>
    <property type="match status" value="1"/>
</dbReference>
<dbReference type="InterPro" id="IPR033130">
    <property type="entry name" value="RNase_T2_His_AS_2"/>
</dbReference>
<evidence type="ECO:0000256" key="1">
    <source>
        <dbReference type="ARBA" id="ARBA00007469"/>
    </source>
</evidence>
<feature type="region of interest" description="Disordered" evidence="3">
    <location>
        <begin position="9"/>
        <end position="30"/>
    </location>
</feature>
<comment type="similarity">
    <text evidence="1 2">Belongs to the RNase T2 family.</text>
</comment>
<protein>
    <submittedName>
        <fullName evidence="4">Ribonuclease</fullName>
    </submittedName>
</protein>
<dbReference type="GO" id="GO:0006401">
    <property type="term" value="P:RNA catabolic process"/>
    <property type="evidence" value="ECO:0007669"/>
    <property type="project" value="TreeGrafter"/>
</dbReference>
<dbReference type="EMBL" id="JACVVX010000004">
    <property type="protein sequence ID" value="MBD0415772.1"/>
    <property type="molecule type" value="Genomic_DNA"/>
</dbReference>
<dbReference type="PROSITE" id="PS00530">
    <property type="entry name" value="RNASE_T2_1"/>
    <property type="match status" value="1"/>
</dbReference>
<dbReference type="Gene3D" id="3.90.730.10">
    <property type="entry name" value="Ribonuclease T2-like"/>
    <property type="match status" value="1"/>
</dbReference>
<dbReference type="InterPro" id="IPR036430">
    <property type="entry name" value="RNase_T2-like_sf"/>
</dbReference>
<evidence type="ECO:0000313" key="5">
    <source>
        <dbReference type="Proteomes" id="UP000643405"/>
    </source>
</evidence>
<evidence type="ECO:0000313" key="4">
    <source>
        <dbReference type="EMBL" id="MBD0415772.1"/>
    </source>
</evidence>
<comment type="caution">
    <text evidence="4">The sequence shown here is derived from an EMBL/GenBank/DDBJ whole genome shotgun (WGS) entry which is preliminary data.</text>
</comment>
<dbReference type="InterPro" id="IPR039378">
    <property type="entry name" value="RNase_T2_prok"/>
</dbReference>
<dbReference type="InterPro" id="IPR018188">
    <property type="entry name" value="RNase_T2_His_AS_1"/>
</dbReference>
<sequence length="223" mass="24856">MAAALFLTAGCSPEQEAKDEPQKPNVATSSAVPIGDGFDFYVLSLSWSPSYCEAEGKDANRQQCEGGRPYAFVVHGLWPQFERGYPENCDTVEGDIGQAVLRGLYDIMPSAGLIRHQWRKHGSCSGLEQDDYFRVLRKARDKITIPPEYERVDRHISISPGAAEAAFLKANPGMPRDGVAVTCDRRYLREVRICMTKDLDYRACPEVDARACRAAHVFMPPVR</sequence>
<dbReference type="Proteomes" id="UP000643405">
    <property type="component" value="Unassembled WGS sequence"/>
</dbReference>
<name>A0A8J6PX41_9HYPH</name>
<dbReference type="PROSITE" id="PS00531">
    <property type="entry name" value="RNASE_T2_2"/>
    <property type="match status" value="1"/>
</dbReference>
<dbReference type="Pfam" id="PF00445">
    <property type="entry name" value="Ribonuclease_T2"/>
    <property type="match status" value="1"/>
</dbReference>
<evidence type="ECO:0000256" key="3">
    <source>
        <dbReference type="SAM" id="MobiDB-lite"/>
    </source>
</evidence>